<organism evidence="1 2">
    <name type="scientific">Propionibacterium acidifaciens F0233</name>
    <dbReference type="NCBI Taxonomy" id="553198"/>
    <lineage>
        <taxon>Bacteria</taxon>
        <taxon>Bacillati</taxon>
        <taxon>Actinomycetota</taxon>
        <taxon>Actinomycetes</taxon>
        <taxon>Propionibacteriales</taxon>
        <taxon>Propionibacteriaceae</taxon>
        <taxon>Propionibacterium</taxon>
    </lineage>
</organism>
<evidence type="ECO:0000313" key="1">
    <source>
        <dbReference type="EMBL" id="ERK63320.1"/>
    </source>
</evidence>
<sequence>MDDTMDRITSTGLARQTPGGVEYEVQRIGFARWFTRTQTRRILTERAQHEGWELWRLRRYRDGSREAWLRRRIIRARLTVFV</sequence>
<dbReference type="GeneID" id="95359033"/>
<dbReference type="Pfam" id="PF18963">
    <property type="entry name" value="DUF5703"/>
    <property type="match status" value="1"/>
</dbReference>
<proteinExistence type="predicted"/>
<name>U2QK96_9ACTN</name>
<dbReference type="AlphaFoldDB" id="U2QK96"/>
<dbReference type="RefSeq" id="WP_021796137.1">
    <property type="nucleotide sequence ID" value="NZ_ACVN02000013.1"/>
</dbReference>
<gene>
    <name evidence="1" type="ORF">HMPREF0682_1989</name>
</gene>
<evidence type="ECO:0000313" key="2">
    <source>
        <dbReference type="Proteomes" id="UP000017052"/>
    </source>
</evidence>
<dbReference type="EMBL" id="ACVN02000013">
    <property type="protein sequence ID" value="ERK63320.1"/>
    <property type="molecule type" value="Genomic_DNA"/>
</dbReference>
<accession>U2QK96</accession>
<protein>
    <submittedName>
        <fullName evidence="1">Uncharacterized protein</fullName>
    </submittedName>
</protein>
<dbReference type="InterPro" id="IPR043758">
    <property type="entry name" value="DUF5703"/>
</dbReference>
<reference evidence="1" key="1">
    <citation type="submission" date="2013-08" db="EMBL/GenBank/DDBJ databases">
        <authorList>
            <person name="Durkin A.S."/>
            <person name="Haft D.R."/>
            <person name="McCorrison J."/>
            <person name="Torralba M."/>
            <person name="Gillis M."/>
            <person name="Haft D.H."/>
            <person name="Methe B."/>
            <person name="Sutton G."/>
            <person name="Nelson K.E."/>
        </authorList>
    </citation>
    <scope>NUCLEOTIDE SEQUENCE [LARGE SCALE GENOMIC DNA]</scope>
    <source>
        <strain evidence="1">F0233</strain>
    </source>
</reference>
<dbReference type="Proteomes" id="UP000017052">
    <property type="component" value="Unassembled WGS sequence"/>
</dbReference>
<keyword evidence="2" id="KW-1185">Reference proteome</keyword>
<comment type="caution">
    <text evidence="1">The sequence shown here is derived from an EMBL/GenBank/DDBJ whole genome shotgun (WGS) entry which is preliminary data.</text>
</comment>